<keyword evidence="3" id="KW-1185">Reference proteome</keyword>
<evidence type="ECO:0000313" key="3">
    <source>
        <dbReference type="Proteomes" id="UP000078459"/>
    </source>
</evidence>
<name>A0A179DDB2_9SPHI</name>
<sequence length="222" mass="26103">MNSFYKQSKIRQWIEATLLLLLGFWPAMVIIEKGYSHPLFYLLLLIYVPVAQFAFTPFFKLTGVYNYYSPMLLGYMANHLQIDLHSGTSFDYLFVMRKYKPGFEIRNRLLMYYLEGLINLIQQIENKNIPEDVKIVGTSYFFKEKTLTKMGFEITKSSLFYRINLLVNFIDLIWMNSVSQGKLSIPAIWNAKTISITGIKLIENKKEVEEFYEMLKTKTSLN</sequence>
<dbReference type="STRING" id="1826909.A5893_13875"/>
<feature type="transmembrane region" description="Helical" evidence="1">
    <location>
        <begin position="39"/>
        <end position="59"/>
    </location>
</feature>
<protein>
    <submittedName>
        <fullName evidence="2">Uncharacterized protein</fullName>
    </submittedName>
</protein>
<dbReference type="RefSeq" id="WP_068823281.1">
    <property type="nucleotide sequence ID" value="NZ_LWHJ01000030.1"/>
</dbReference>
<evidence type="ECO:0000256" key="1">
    <source>
        <dbReference type="SAM" id="Phobius"/>
    </source>
</evidence>
<accession>A0A179DDB2</accession>
<reference evidence="2 3" key="2">
    <citation type="submission" date="2016-06" db="EMBL/GenBank/DDBJ databases">
        <title>Pedobacter psychrophilus sp. nov., isolated from Antarctic fragmentary rock.</title>
        <authorList>
            <person name="Svec P."/>
        </authorList>
    </citation>
    <scope>NUCLEOTIDE SEQUENCE [LARGE SCALE GENOMIC DNA]</scope>
    <source>
        <strain evidence="2 3">CCM 8644</strain>
    </source>
</reference>
<proteinExistence type="predicted"/>
<dbReference type="EMBL" id="LWHJ01000030">
    <property type="protein sequence ID" value="OAQ38509.1"/>
    <property type="molecule type" value="Genomic_DNA"/>
</dbReference>
<comment type="caution">
    <text evidence="2">The sequence shown here is derived from an EMBL/GenBank/DDBJ whole genome shotgun (WGS) entry which is preliminary data.</text>
</comment>
<dbReference type="AlphaFoldDB" id="A0A179DDB2"/>
<gene>
    <name evidence="2" type="ORF">A5893_13875</name>
</gene>
<keyword evidence="1" id="KW-0812">Transmembrane</keyword>
<dbReference type="Proteomes" id="UP000078459">
    <property type="component" value="Unassembled WGS sequence"/>
</dbReference>
<evidence type="ECO:0000313" key="2">
    <source>
        <dbReference type="EMBL" id="OAQ38509.1"/>
    </source>
</evidence>
<reference evidence="2 3" key="1">
    <citation type="submission" date="2016-04" db="EMBL/GenBank/DDBJ databases">
        <authorList>
            <person name="Evans L.H."/>
            <person name="Alamgir A."/>
            <person name="Owens N."/>
            <person name="Weber N.D."/>
            <person name="Virtaneva K."/>
            <person name="Barbian K."/>
            <person name="Babar A."/>
            <person name="Rosenke K."/>
        </authorList>
    </citation>
    <scope>NUCLEOTIDE SEQUENCE [LARGE SCALE GENOMIC DNA]</scope>
    <source>
        <strain evidence="2 3">CCM 8644</strain>
    </source>
</reference>
<keyword evidence="1" id="KW-1133">Transmembrane helix</keyword>
<dbReference type="OrthoDB" id="981982at2"/>
<keyword evidence="1" id="KW-0472">Membrane</keyword>
<organism evidence="2 3">
    <name type="scientific">Pedobacter psychrophilus</name>
    <dbReference type="NCBI Taxonomy" id="1826909"/>
    <lineage>
        <taxon>Bacteria</taxon>
        <taxon>Pseudomonadati</taxon>
        <taxon>Bacteroidota</taxon>
        <taxon>Sphingobacteriia</taxon>
        <taxon>Sphingobacteriales</taxon>
        <taxon>Sphingobacteriaceae</taxon>
        <taxon>Pedobacter</taxon>
    </lineage>
</organism>